<organism evidence="1">
    <name type="scientific">Lygus hesperus</name>
    <name type="common">Western plant bug</name>
    <dbReference type="NCBI Taxonomy" id="30085"/>
    <lineage>
        <taxon>Eukaryota</taxon>
        <taxon>Metazoa</taxon>
        <taxon>Ecdysozoa</taxon>
        <taxon>Arthropoda</taxon>
        <taxon>Hexapoda</taxon>
        <taxon>Insecta</taxon>
        <taxon>Pterygota</taxon>
        <taxon>Neoptera</taxon>
        <taxon>Paraneoptera</taxon>
        <taxon>Hemiptera</taxon>
        <taxon>Heteroptera</taxon>
        <taxon>Panheteroptera</taxon>
        <taxon>Cimicomorpha</taxon>
        <taxon>Miridae</taxon>
        <taxon>Mirini</taxon>
        <taxon>Lygus</taxon>
    </lineage>
</organism>
<dbReference type="EMBL" id="GBHO01041341">
    <property type="protein sequence ID" value="JAG02263.1"/>
    <property type="molecule type" value="Transcribed_RNA"/>
</dbReference>
<proteinExistence type="predicted"/>
<evidence type="ECO:0000313" key="1">
    <source>
        <dbReference type="EMBL" id="JAG02263.1"/>
    </source>
</evidence>
<sequence length="382" mass="44284">IVSTIREHAHHAVMMLTQIQIDNENLLNFFTFTKLKTLGESLINTNEIRPTIGNIISELHENLTMPYVFSKDDVHLLPLLRTATVNYHPFTDGFIIQIGLPIIQKEEPLTLCKFLPVAQQQNNGIFLYNKTFNAYYIQDPITSKYYGMTDIALKNTCRKTIEDTYICRLDHSFTLYTIKNPLTQSSSSYVFKLETPYLHSVWQKASEFILYCPPNSSMTAYADKKLKSFENLNGTYSIICDNDCQIVINGHVLQPYNKEHLIATHATYKFIQQNISKNTQFQSLNLSLPTVKIPIDTDAQKTDPYEAFAKAIENLPSLNTEKPTNFWETNIDQYLPKNQYGYFHPYNNCDYNNSNIYAQTEKIRPTDHQYNPQFQPSNRYKT</sequence>
<dbReference type="AlphaFoldDB" id="A0A0A9W6Y0"/>
<protein>
    <submittedName>
        <fullName evidence="1">Putative pectate lyase 14</fullName>
    </submittedName>
</protein>
<keyword evidence="1" id="KW-0456">Lyase</keyword>
<gene>
    <name evidence="1" type="ORF">CM83_45844</name>
</gene>
<reference evidence="1" key="2">
    <citation type="submission" date="2014-07" db="EMBL/GenBank/DDBJ databases">
        <authorList>
            <person name="Hull J."/>
        </authorList>
    </citation>
    <scope>NUCLEOTIDE SEQUENCE</scope>
</reference>
<feature type="non-terminal residue" evidence="1">
    <location>
        <position position="1"/>
    </location>
</feature>
<name>A0A0A9W6Y0_LYGHE</name>
<accession>A0A0A9W6Y0</accession>
<reference evidence="1" key="1">
    <citation type="journal article" date="2014" name="PLoS ONE">
        <title>Transcriptome-Based Identification of ABC Transporters in the Western Tarnished Plant Bug Lygus hesperus.</title>
        <authorList>
            <person name="Hull J.J."/>
            <person name="Chaney K."/>
            <person name="Geib S.M."/>
            <person name="Fabrick J.A."/>
            <person name="Brent C.S."/>
            <person name="Walsh D."/>
            <person name="Lavine L.C."/>
        </authorList>
    </citation>
    <scope>NUCLEOTIDE SEQUENCE</scope>
</reference>
<dbReference type="GO" id="GO:0016829">
    <property type="term" value="F:lyase activity"/>
    <property type="evidence" value="ECO:0007669"/>
    <property type="project" value="UniProtKB-KW"/>
</dbReference>